<gene>
    <name evidence="10" type="ORF">K5V21_03110</name>
</gene>
<accession>A0ABS7KUE5</accession>
<evidence type="ECO:0000256" key="6">
    <source>
        <dbReference type="ARBA" id="ARBA00023136"/>
    </source>
</evidence>
<reference evidence="10 11" key="1">
    <citation type="journal article" date="2021" name="Cell Host Microbe">
        <title>in vivo commensal control of Clostridioides difficile virulence.</title>
        <authorList>
            <person name="Girinathan B.P."/>
            <person name="Dibenedetto N."/>
            <person name="Worley J.N."/>
            <person name="Peltier J."/>
            <person name="Arrieta-Ortiz M.L."/>
            <person name="Rupa Christinal Immanuel S."/>
            <person name="Lavin R."/>
            <person name="Delaney M.L."/>
            <person name="Cummins C."/>
            <person name="Hoffmann M."/>
            <person name="Luo Y."/>
            <person name="Gonzalez-Escalona N."/>
            <person name="Allard M."/>
            <person name="Onderdonk A.B."/>
            <person name="Gerber G.K."/>
            <person name="Sonenshein A.L."/>
            <person name="Baliga N."/>
            <person name="Dupuy B."/>
            <person name="Bry L."/>
        </authorList>
    </citation>
    <scope>NUCLEOTIDE SEQUENCE [LARGE SCALE GENOMIC DNA]</scope>
    <source>
        <strain evidence="10 11">DSM 599</strain>
    </source>
</reference>
<dbReference type="InterPro" id="IPR017871">
    <property type="entry name" value="ABC_transporter-like_CS"/>
</dbReference>
<feature type="transmembrane region" description="Helical" evidence="7">
    <location>
        <begin position="12"/>
        <end position="36"/>
    </location>
</feature>
<dbReference type="Proteomes" id="UP001299068">
    <property type="component" value="Unassembled WGS sequence"/>
</dbReference>
<evidence type="ECO:0000256" key="7">
    <source>
        <dbReference type="SAM" id="Phobius"/>
    </source>
</evidence>
<dbReference type="GO" id="GO:0005524">
    <property type="term" value="F:ATP binding"/>
    <property type="evidence" value="ECO:0007669"/>
    <property type="project" value="UniProtKB-KW"/>
</dbReference>
<keyword evidence="2 7" id="KW-0812">Transmembrane</keyword>
<dbReference type="CDD" id="cd07346">
    <property type="entry name" value="ABC_6TM_exporters"/>
    <property type="match status" value="1"/>
</dbReference>
<dbReference type="PANTHER" id="PTHR43394:SF1">
    <property type="entry name" value="ATP-BINDING CASSETTE SUB-FAMILY B MEMBER 10, MITOCHONDRIAL"/>
    <property type="match status" value="1"/>
</dbReference>
<evidence type="ECO:0000256" key="4">
    <source>
        <dbReference type="ARBA" id="ARBA00022840"/>
    </source>
</evidence>
<dbReference type="PROSITE" id="PS50893">
    <property type="entry name" value="ABC_TRANSPORTER_2"/>
    <property type="match status" value="1"/>
</dbReference>
<dbReference type="InterPro" id="IPR027417">
    <property type="entry name" value="P-loop_NTPase"/>
</dbReference>
<evidence type="ECO:0000256" key="1">
    <source>
        <dbReference type="ARBA" id="ARBA00004651"/>
    </source>
</evidence>
<keyword evidence="3" id="KW-0547">Nucleotide-binding</keyword>
<dbReference type="SUPFAM" id="SSF52540">
    <property type="entry name" value="P-loop containing nucleoside triphosphate hydrolases"/>
    <property type="match status" value="1"/>
</dbReference>
<sequence>MREYMFKHKFYLFTTVGVRVTGAVMQVFIAIIIQQIVDSATGGDLNRFTKVAIFSVVYFLLMGIVEYFTGATQAMYLKKTINTLREDIFRGILKKDYKDFNSNNTAEYISNLTNDINLVENEYIVPFLMMIGDIIIFIGTVILLLYINVWVTITLFLTGALMLIVPSTLSKPMEKRQNSVSNSLSSFTKSIKDIFSGYEVIKSYNIEKDIINEFSDKNVDISTKKFKSAYIRAVADALSHVLAIGCQLSGIVLSGYFVIKGNLTVGSLVAIMQLGNGINGPIMWIVQKVTQIKGMKGVNEKLGKIIKSGKKESKGDTIKSFNDSIRLKDVKFSYNERDIILNGVNYKFEKNKKYAIIGESGCGKSTLIKLLLGYYNDYEGEIVLDDKDVKDVSSESLGNLISMIHQNVYMFHRSIKDNIVLWKSFSGEKIEEALKVSGVYKFIADMSDGLESSVGENGSNISGGQKQRVAIARAIIQDTPILILDEGTSALDIKTAYDIESTLLDIKNLTIITVTHKLNEEILSKYDEIIVMDSGIIIESGNYKNLVSKKGKFYDILNAV</sequence>
<dbReference type="InterPro" id="IPR003439">
    <property type="entry name" value="ABC_transporter-like_ATP-bd"/>
</dbReference>
<dbReference type="PANTHER" id="PTHR43394">
    <property type="entry name" value="ATP-DEPENDENT PERMEASE MDL1, MITOCHONDRIAL"/>
    <property type="match status" value="1"/>
</dbReference>
<dbReference type="SMART" id="SM00382">
    <property type="entry name" value="AAA"/>
    <property type="match status" value="1"/>
</dbReference>
<evidence type="ECO:0000313" key="10">
    <source>
        <dbReference type="EMBL" id="MBY0754438.1"/>
    </source>
</evidence>
<comment type="subcellular location">
    <subcellularLocation>
        <location evidence="1">Cell membrane</location>
        <topology evidence="1">Multi-pass membrane protein</topology>
    </subcellularLocation>
</comment>
<evidence type="ECO:0000259" key="8">
    <source>
        <dbReference type="PROSITE" id="PS50893"/>
    </source>
</evidence>
<dbReference type="InterPro" id="IPR039421">
    <property type="entry name" value="Type_1_exporter"/>
</dbReference>
<keyword evidence="5 7" id="KW-1133">Transmembrane helix</keyword>
<dbReference type="InterPro" id="IPR003593">
    <property type="entry name" value="AAA+_ATPase"/>
</dbReference>
<dbReference type="RefSeq" id="WP_221859047.1">
    <property type="nucleotide sequence ID" value="NZ_JAIKTU010000002.1"/>
</dbReference>
<organism evidence="10 11">
    <name type="scientific">Clostridium sardiniense</name>
    <name type="common">Clostridium absonum</name>
    <dbReference type="NCBI Taxonomy" id="29369"/>
    <lineage>
        <taxon>Bacteria</taxon>
        <taxon>Bacillati</taxon>
        <taxon>Bacillota</taxon>
        <taxon>Clostridia</taxon>
        <taxon>Eubacteriales</taxon>
        <taxon>Clostridiaceae</taxon>
        <taxon>Clostridium</taxon>
    </lineage>
</organism>
<evidence type="ECO:0000259" key="9">
    <source>
        <dbReference type="PROSITE" id="PS50929"/>
    </source>
</evidence>
<keyword evidence="11" id="KW-1185">Reference proteome</keyword>
<evidence type="ECO:0000256" key="2">
    <source>
        <dbReference type="ARBA" id="ARBA00022692"/>
    </source>
</evidence>
<feature type="transmembrane region" description="Helical" evidence="7">
    <location>
        <begin position="233"/>
        <end position="259"/>
    </location>
</feature>
<keyword evidence="6 7" id="KW-0472">Membrane</keyword>
<feature type="domain" description="ABC transmembrane type-1" evidence="9">
    <location>
        <begin position="22"/>
        <end position="294"/>
    </location>
</feature>
<dbReference type="SUPFAM" id="SSF90123">
    <property type="entry name" value="ABC transporter transmembrane region"/>
    <property type="match status" value="1"/>
</dbReference>
<protein>
    <submittedName>
        <fullName evidence="10">ABC transporter ATP-binding protein/permease</fullName>
    </submittedName>
</protein>
<dbReference type="PROSITE" id="PS50929">
    <property type="entry name" value="ABC_TM1F"/>
    <property type="match status" value="1"/>
</dbReference>
<feature type="transmembrane region" description="Helical" evidence="7">
    <location>
        <begin position="265"/>
        <end position="286"/>
    </location>
</feature>
<dbReference type="PROSITE" id="PS00211">
    <property type="entry name" value="ABC_TRANSPORTER_1"/>
    <property type="match status" value="1"/>
</dbReference>
<feature type="transmembrane region" description="Helical" evidence="7">
    <location>
        <begin position="48"/>
        <end position="69"/>
    </location>
</feature>
<proteinExistence type="predicted"/>
<dbReference type="Gene3D" id="3.40.50.300">
    <property type="entry name" value="P-loop containing nucleotide triphosphate hydrolases"/>
    <property type="match status" value="1"/>
</dbReference>
<keyword evidence="4 10" id="KW-0067">ATP-binding</keyword>
<comment type="caution">
    <text evidence="10">The sequence shown here is derived from an EMBL/GenBank/DDBJ whole genome shotgun (WGS) entry which is preliminary data.</text>
</comment>
<evidence type="ECO:0000256" key="3">
    <source>
        <dbReference type="ARBA" id="ARBA00022741"/>
    </source>
</evidence>
<feature type="domain" description="ABC transporter" evidence="8">
    <location>
        <begin position="325"/>
        <end position="559"/>
    </location>
</feature>
<feature type="transmembrane region" description="Helical" evidence="7">
    <location>
        <begin position="149"/>
        <end position="169"/>
    </location>
</feature>
<evidence type="ECO:0000313" key="11">
    <source>
        <dbReference type="Proteomes" id="UP001299068"/>
    </source>
</evidence>
<feature type="transmembrane region" description="Helical" evidence="7">
    <location>
        <begin position="123"/>
        <end position="143"/>
    </location>
</feature>
<dbReference type="InterPro" id="IPR011527">
    <property type="entry name" value="ABC1_TM_dom"/>
</dbReference>
<dbReference type="Gene3D" id="1.20.1560.10">
    <property type="entry name" value="ABC transporter type 1, transmembrane domain"/>
    <property type="match status" value="1"/>
</dbReference>
<dbReference type="Pfam" id="PF00005">
    <property type="entry name" value="ABC_tran"/>
    <property type="match status" value="1"/>
</dbReference>
<dbReference type="Pfam" id="PF00664">
    <property type="entry name" value="ABC_membrane"/>
    <property type="match status" value="1"/>
</dbReference>
<dbReference type="InterPro" id="IPR036640">
    <property type="entry name" value="ABC1_TM_sf"/>
</dbReference>
<evidence type="ECO:0000256" key="5">
    <source>
        <dbReference type="ARBA" id="ARBA00022989"/>
    </source>
</evidence>
<name>A0ABS7KUE5_CLOSR</name>
<dbReference type="EMBL" id="JAIKTU010000002">
    <property type="protein sequence ID" value="MBY0754438.1"/>
    <property type="molecule type" value="Genomic_DNA"/>
</dbReference>